<name>A0AAD9U585_9ROSI</name>
<dbReference type="AlphaFoldDB" id="A0AAD9U585"/>
<protein>
    <submittedName>
        <fullName evidence="1">Uncharacterized protein</fullName>
    </submittedName>
</protein>
<sequence>MLGKQCWRIVNNPDSLASKILKRCYFPNETLITGSKKKNYGSFAWKSLLWGKGILEAGMRWRVGNGTAISIYKDNWIPNSSFLKILSHPKLGVDATVNRLISSSGGWNMEVLNQNFSMEEINGILQIPVGGGEVVNTNIWHFEKNGCYSVKSGYWVGKSLTQYPSSSSCSNLVWWWKRL</sequence>
<keyword evidence="2" id="KW-1185">Reference proteome</keyword>
<evidence type="ECO:0000313" key="2">
    <source>
        <dbReference type="Proteomes" id="UP001280121"/>
    </source>
</evidence>
<dbReference type="Proteomes" id="UP001280121">
    <property type="component" value="Unassembled WGS sequence"/>
</dbReference>
<accession>A0AAD9U585</accession>
<organism evidence="1 2">
    <name type="scientific">Dipteronia dyeriana</name>
    <dbReference type="NCBI Taxonomy" id="168575"/>
    <lineage>
        <taxon>Eukaryota</taxon>
        <taxon>Viridiplantae</taxon>
        <taxon>Streptophyta</taxon>
        <taxon>Embryophyta</taxon>
        <taxon>Tracheophyta</taxon>
        <taxon>Spermatophyta</taxon>
        <taxon>Magnoliopsida</taxon>
        <taxon>eudicotyledons</taxon>
        <taxon>Gunneridae</taxon>
        <taxon>Pentapetalae</taxon>
        <taxon>rosids</taxon>
        <taxon>malvids</taxon>
        <taxon>Sapindales</taxon>
        <taxon>Sapindaceae</taxon>
        <taxon>Hippocastanoideae</taxon>
        <taxon>Acereae</taxon>
        <taxon>Dipteronia</taxon>
    </lineage>
</organism>
<proteinExistence type="predicted"/>
<evidence type="ECO:0000313" key="1">
    <source>
        <dbReference type="EMBL" id="KAK2647695.1"/>
    </source>
</evidence>
<reference evidence="1" key="1">
    <citation type="journal article" date="2023" name="Plant J.">
        <title>Genome sequences and population genomics provide insights into the demographic history, inbreeding, and mutation load of two 'living fossil' tree species of Dipteronia.</title>
        <authorList>
            <person name="Feng Y."/>
            <person name="Comes H.P."/>
            <person name="Chen J."/>
            <person name="Zhu S."/>
            <person name="Lu R."/>
            <person name="Zhang X."/>
            <person name="Li P."/>
            <person name="Qiu J."/>
            <person name="Olsen K.M."/>
            <person name="Qiu Y."/>
        </authorList>
    </citation>
    <scope>NUCLEOTIDE SEQUENCE</scope>
    <source>
        <strain evidence="1">KIB01</strain>
    </source>
</reference>
<dbReference type="EMBL" id="JANJYI010000005">
    <property type="protein sequence ID" value="KAK2647695.1"/>
    <property type="molecule type" value="Genomic_DNA"/>
</dbReference>
<comment type="caution">
    <text evidence="1">The sequence shown here is derived from an EMBL/GenBank/DDBJ whole genome shotgun (WGS) entry which is preliminary data.</text>
</comment>
<gene>
    <name evidence="1" type="ORF">Ddye_015184</name>
</gene>